<reference evidence="1" key="1">
    <citation type="submission" date="2023-08" db="EMBL/GenBank/DDBJ databases">
        <title>Reference Genome Resource for the Citrus Pathogen Phytophthora citrophthora.</title>
        <authorList>
            <person name="Moller H."/>
            <person name="Coetzee B."/>
            <person name="Rose L.J."/>
            <person name="Van Niekerk J.M."/>
        </authorList>
    </citation>
    <scope>NUCLEOTIDE SEQUENCE</scope>
    <source>
        <strain evidence="1">STE-U-9442</strain>
    </source>
</reference>
<comment type="caution">
    <text evidence="1">The sequence shown here is derived from an EMBL/GenBank/DDBJ whole genome shotgun (WGS) entry which is preliminary data.</text>
</comment>
<evidence type="ECO:0000313" key="1">
    <source>
        <dbReference type="EMBL" id="KAK1931136.1"/>
    </source>
</evidence>
<dbReference type="EMBL" id="JASMQC010000035">
    <property type="protein sequence ID" value="KAK1931136.1"/>
    <property type="molecule type" value="Genomic_DNA"/>
</dbReference>
<gene>
    <name evidence="1" type="ORF">P3T76_013325</name>
</gene>
<dbReference type="AlphaFoldDB" id="A0AAD9G3M8"/>
<sequence length="303" mass="34359">MTHVEISPREFAAWNFRPMVSHEVLRHYERAFPTVRFHDGMPFIPWTDLQSKIPKTETRKLADVVNEHFNAERLIFSGHTSELSTDPVQNNGATYLSLERALHDSEMKKCVKKVYSDWDSDKPVDIQATEYEHKPGLLYSPAVTSGLYALHCGTTQSYTDGPVVIGKESFVMKTGRSYNIARRFEEHRTGIDFSLGGEVKFLFGIAVAVEDVPRAEGMLHAKMTQFGFAWPMVTSFPKRTCETYKYNSISLPLIHDIFCKLRCVVPPPPTPPLPPLSHFLTLDPGRTLPLVQNFRSPATDHHA</sequence>
<dbReference type="Proteomes" id="UP001259832">
    <property type="component" value="Unassembled WGS sequence"/>
</dbReference>
<organism evidence="1 2">
    <name type="scientific">Phytophthora citrophthora</name>
    <dbReference type="NCBI Taxonomy" id="4793"/>
    <lineage>
        <taxon>Eukaryota</taxon>
        <taxon>Sar</taxon>
        <taxon>Stramenopiles</taxon>
        <taxon>Oomycota</taxon>
        <taxon>Peronosporomycetes</taxon>
        <taxon>Peronosporales</taxon>
        <taxon>Peronosporaceae</taxon>
        <taxon>Phytophthora</taxon>
    </lineage>
</organism>
<proteinExistence type="predicted"/>
<protein>
    <submittedName>
        <fullName evidence="1">Uncharacterized protein</fullName>
    </submittedName>
</protein>
<keyword evidence="2" id="KW-1185">Reference proteome</keyword>
<evidence type="ECO:0000313" key="2">
    <source>
        <dbReference type="Proteomes" id="UP001259832"/>
    </source>
</evidence>
<accession>A0AAD9G3M8</accession>
<name>A0AAD9G3M8_9STRA</name>